<evidence type="ECO:0000256" key="1">
    <source>
        <dbReference type="ARBA" id="ARBA00022603"/>
    </source>
</evidence>
<dbReference type="PIRSF" id="PIRSF005739">
    <property type="entry name" value="O-mtase"/>
    <property type="match status" value="1"/>
</dbReference>
<dbReference type="InterPro" id="IPR029063">
    <property type="entry name" value="SAM-dependent_MTases_sf"/>
</dbReference>
<dbReference type="SUPFAM" id="SSF53335">
    <property type="entry name" value="S-adenosyl-L-methionine-dependent methyltransferases"/>
    <property type="match status" value="1"/>
</dbReference>
<dbReference type="SUPFAM" id="SSF46785">
    <property type="entry name" value="Winged helix' DNA-binding domain"/>
    <property type="match status" value="1"/>
</dbReference>
<feature type="domain" description="O-methyltransferase dimerisation" evidence="5">
    <location>
        <begin position="43"/>
        <end position="96"/>
    </location>
</feature>
<name>A0ABQ4C0W3_9ACTN</name>
<dbReference type="InterPro" id="IPR036388">
    <property type="entry name" value="WH-like_DNA-bd_sf"/>
</dbReference>
<dbReference type="InterPro" id="IPR012967">
    <property type="entry name" value="COMT_dimerisation"/>
</dbReference>
<comment type="caution">
    <text evidence="6">The sequence shown here is derived from an EMBL/GenBank/DDBJ whole genome shotgun (WGS) entry which is preliminary data.</text>
</comment>
<dbReference type="InterPro" id="IPR016461">
    <property type="entry name" value="COMT-like"/>
</dbReference>
<keyword evidence="7" id="KW-1185">Reference proteome</keyword>
<dbReference type="Proteomes" id="UP000624325">
    <property type="component" value="Unassembled WGS sequence"/>
</dbReference>
<protein>
    <submittedName>
        <fullName evidence="6">Methyltransferase</fullName>
    </submittedName>
</protein>
<evidence type="ECO:0000256" key="2">
    <source>
        <dbReference type="ARBA" id="ARBA00022679"/>
    </source>
</evidence>
<dbReference type="InterPro" id="IPR036390">
    <property type="entry name" value="WH_DNA-bd_sf"/>
</dbReference>
<dbReference type="Gene3D" id="3.40.50.150">
    <property type="entry name" value="Vaccinia Virus protein VP39"/>
    <property type="match status" value="1"/>
</dbReference>
<dbReference type="Gene3D" id="1.10.10.10">
    <property type="entry name" value="Winged helix-like DNA-binding domain superfamily/Winged helix DNA-binding domain"/>
    <property type="match status" value="1"/>
</dbReference>
<evidence type="ECO:0000313" key="6">
    <source>
        <dbReference type="EMBL" id="GIF56414.1"/>
    </source>
</evidence>
<dbReference type="PANTHER" id="PTHR43712">
    <property type="entry name" value="PUTATIVE (AFU_ORTHOLOGUE AFUA_4G14580)-RELATED"/>
    <property type="match status" value="1"/>
</dbReference>
<dbReference type="GO" id="GO:0008168">
    <property type="term" value="F:methyltransferase activity"/>
    <property type="evidence" value="ECO:0007669"/>
    <property type="project" value="UniProtKB-KW"/>
</dbReference>
<dbReference type="EMBL" id="BONC01000014">
    <property type="protein sequence ID" value="GIF56414.1"/>
    <property type="molecule type" value="Genomic_DNA"/>
</dbReference>
<evidence type="ECO:0000259" key="5">
    <source>
        <dbReference type="Pfam" id="PF08100"/>
    </source>
</evidence>
<accession>A0ABQ4C0W3</accession>
<dbReference type="InterPro" id="IPR001077">
    <property type="entry name" value="COMT_C"/>
</dbReference>
<dbReference type="Pfam" id="PF08100">
    <property type="entry name" value="Dimerisation"/>
    <property type="match status" value="1"/>
</dbReference>
<dbReference type="RefSeq" id="WP_203702196.1">
    <property type="nucleotide sequence ID" value="NZ_BAAALU010000006.1"/>
</dbReference>
<dbReference type="Pfam" id="PF00891">
    <property type="entry name" value="Methyltransf_2"/>
    <property type="match status" value="1"/>
</dbReference>
<keyword evidence="3" id="KW-0949">S-adenosyl-L-methionine</keyword>
<dbReference type="GO" id="GO:0032259">
    <property type="term" value="P:methylation"/>
    <property type="evidence" value="ECO:0007669"/>
    <property type="project" value="UniProtKB-KW"/>
</dbReference>
<reference evidence="6 7" key="1">
    <citation type="submission" date="2021-01" db="EMBL/GenBank/DDBJ databases">
        <title>Whole genome shotgun sequence of Asanoa iriomotensis NBRC 100142.</title>
        <authorList>
            <person name="Komaki H."/>
            <person name="Tamura T."/>
        </authorList>
    </citation>
    <scope>NUCLEOTIDE SEQUENCE [LARGE SCALE GENOMIC DNA]</scope>
    <source>
        <strain evidence="6 7">NBRC 100142</strain>
    </source>
</reference>
<organism evidence="6 7">
    <name type="scientific">Asanoa iriomotensis</name>
    <dbReference type="NCBI Taxonomy" id="234613"/>
    <lineage>
        <taxon>Bacteria</taxon>
        <taxon>Bacillati</taxon>
        <taxon>Actinomycetota</taxon>
        <taxon>Actinomycetes</taxon>
        <taxon>Micromonosporales</taxon>
        <taxon>Micromonosporaceae</taxon>
        <taxon>Asanoa</taxon>
    </lineage>
</organism>
<dbReference type="Gene3D" id="1.10.287.1350">
    <property type="match status" value="1"/>
</dbReference>
<dbReference type="PANTHER" id="PTHR43712:SF2">
    <property type="entry name" value="O-METHYLTRANSFERASE CICE"/>
    <property type="match status" value="1"/>
</dbReference>
<keyword evidence="2" id="KW-0808">Transferase</keyword>
<evidence type="ECO:0000256" key="3">
    <source>
        <dbReference type="ARBA" id="ARBA00022691"/>
    </source>
</evidence>
<evidence type="ECO:0000259" key="4">
    <source>
        <dbReference type="Pfam" id="PF00891"/>
    </source>
</evidence>
<evidence type="ECO:0000313" key="7">
    <source>
        <dbReference type="Proteomes" id="UP000624325"/>
    </source>
</evidence>
<sequence>MESTSADTQTGRPFSPLQALAQLNPYVWSTGLFMRGFALIKAADHLADGPRTAAELAEATGTHAPSLARFLRACALHGLVTWVGKDRYELTELGQLVRSDVPSLRSFVIAVNGPGMTRVWEHLVDVLKTGEPASKQALGMDHWEWYEANPEEGRYYAECNGLLTVEAAHVIAASYDLSQVTRIVDVGGSPGALLAGALKAAPQATGVLFDLPAAVRNAEKTFAEQGLTDRLELVSGDFMTSVPEGGDLYLVKNILCDLDDTSAATLLRNCLAAMAPGGRLLLLDWIYTDTPSFVHATDVEFMVLTGGRGRTLDEYRQLLVDAGFAPPERVQLRGFEMAPFIVLEAARP</sequence>
<gene>
    <name evidence="6" type="ORF">Air01nite_25090</name>
</gene>
<keyword evidence="1 6" id="KW-0489">Methyltransferase</keyword>
<proteinExistence type="predicted"/>
<feature type="domain" description="O-methyltransferase C-terminal" evidence="4">
    <location>
        <begin position="120"/>
        <end position="325"/>
    </location>
</feature>
<dbReference type="PROSITE" id="PS51683">
    <property type="entry name" value="SAM_OMT_II"/>
    <property type="match status" value="1"/>
</dbReference>